<dbReference type="InterPro" id="IPR013320">
    <property type="entry name" value="ConA-like_dom_sf"/>
</dbReference>
<evidence type="ECO:0000256" key="1">
    <source>
        <dbReference type="SAM" id="SignalP"/>
    </source>
</evidence>
<sequence>MIANSNCSCVMSLLYLLRGVWAPRLEVNLIYDDGSTNGMLVSHWSRHGHVSNDWETATVLLNLRTWRPFLVEILVKDVTDSKGDVHIDDLLFYECDMKTLSRP</sequence>
<dbReference type="GeneTree" id="ENSGT00530000068754"/>
<evidence type="ECO:0000313" key="3">
    <source>
        <dbReference type="Ensembl" id="ENSCSAVP00000010964.1"/>
    </source>
</evidence>
<dbReference type="HOGENOM" id="CLU_2262804_0_0_1"/>
<feature type="signal peptide" evidence="1">
    <location>
        <begin position="1"/>
        <end position="22"/>
    </location>
</feature>
<accession>H2Z052</accession>
<name>H2Z052_CIOSA</name>
<dbReference type="SUPFAM" id="SSF49899">
    <property type="entry name" value="Concanavalin A-like lectins/glucanases"/>
    <property type="match status" value="1"/>
</dbReference>
<keyword evidence="4" id="KW-1185">Reference proteome</keyword>
<proteinExistence type="predicted"/>
<reference evidence="3" key="2">
    <citation type="submission" date="2025-08" db="UniProtKB">
        <authorList>
            <consortium name="Ensembl"/>
        </authorList>
    </citation>
    <scope>IDENTIFICATION</scope>
</reference>
<dbReference type="InParanoid" id="H2Z052"/>
<reference evidence="3" key="3">
    <citation type="submission" date="2025-09" db="UniProtKB">
        <authorList>
            <consortium name="Ensembl"/>
        </authorList>
    </citation>
    <scope>IDENTIFICATION</scope>
</reference>
<dbReference type="Proteomes" id="UP000007875">
    <property type="component" value="Unassembled WGS sequence"/>
</dbReference>
<dbReference type="GO" id="GO:0016020">
    <property type="term" value="C:membrane"/>
    <property type="evidence" value="ECO:0007669"/>
    <property type="project" value="InterPro"/>
</dbReference>
<dbReference type="Pfam" id="PF00629">
    <property type="entry name" value="MAM"/>
    <property type="match status" value="1"/>
</dbReference>
<feature type="domain" description="MAM" evidence="2">
    <location>
        <begin position="1"/>
        <end position="97"/>
    </location>
</feature>
<organism evidence="3 4">
    <name type="scientific">Ciona savignyi</name>
    <name type="common">Pacific transparent sea squirt</name>
    <dbReference type="NCBI Taxonomy" id="51511"/>
    <lineage>
        <taxon>Eukaryota</taxon>
        <taxon>Metazoa</taxon>
        <taxon>Chordata</taxon>
        <taxon>Tunicata</taxon>
        <taxon>Ascidiacea</taxon>
        <taxon>Phlebobranchia</taxon>
        <taxon>Cionidae</taxon>
        <taxon>Ciona</taxon>
    </lineage>
</organism>
<dbReference type="PROSITE" id="PS50060">
    <property type="entry name" value="MAM_2"/>
    <property type="match status" value="1"/>
</dbReference>
<reference evidence="4" key="1">
    <citation type="submission" date="2003-08" db="EMBL/GenBank/DDBJ databases">
        <authorList>
            <person name="Birren B."/>
            <person name="Nusbaum C."/>
            <person name="Abebe A."/>
            <person name="Abouelleil A."/>
            <person name="Adekoya E."/>
            <person name="Ait-zahra M."/>
            <person name="Allen N."/>
            <person name="Allen T."/>
            <person name="An P."/>
            <person name="Anderson M."/>
            <person name="Anderson S."/>
            <person name="Arachchi H."/>
            <person name="Armbruster J."/>
            <person name="Bachantsang P."/>
            <person name="Baldwin J."/>
            <person name="Barry A."/>
            <person name="Bayul T."/>
            <person name="Blitshsteyn B."/>
            <person name="Bloom T."/>
            <person name="Blye J."/>
            <person name="Boguslavskiy L."/>
            <person name="Borowsky M."/>
            <person name="Boukhgalter B."/>
            <person name="Brunache A."/>
            <person name="Butler J."/>
            <person name="Calixte N."/>
            <person name="Calvo S."/>
            <person name="Camarata J."/>
            <person name="Campo K."/>
            <person name="Chang J."/>
            <person name="Cheshatsang Y."/>
            <person name="Citroen M."/>
            <person name="Collymore A."/>
            <person name="Considine T."/>
            <person name="Cook A."/>
            <person name="Cooke P."/>
            <person name="Corum B."/>
            <person name="Cuomo C."/>
            <person name="David R."/>
            <person name="Dawoe T."/>
            <person name="Degray S."/>
            <person name="Dodge S."/>
            <person name="Dooley K."/>
            <person name="Dorje P."/>
            <person name="Dorjee K."/>
            <person name="Dorris L."/>
            <person name="Duffey N."/>
            <person name="Dupes A."/>
            <person name="Elkins T."/>
            <person name="Engels R."/>
            <person name="Erickson J."/>
            <person name="Farina A."/>
            <person name="Faro S."/>
            <person name="Ferreira P."/>
            <person name="Fischer H."/>
            <person name="Fitzgerald M."/>
            <person name="Foley K."/>
            <person name="Gage D."/>
            <person name="Galagan J."/>
            <person name="Gearin G."/>
            <person name="Gnerre S."/>
            <person name="Gnirke A."/>
            <person name="Goyette A."/>
            <person name="Graham J."/>
            <person name="Grandbois E."/>
            <person name="Gyaltsen K."/>
            <person name="Hafez N."/>
            <person name="Hagopian D."/>
            <person name="Hagos B."/>
            <person name="Hall J."/>
            <person name="Hatcher B."/>
            <person name="Heller A."/>
            <person name="Higgins H."/>
            <person name="Honan T."/>
            <person name="Horn A."/>
            <person name="Houde N."/>
            <person name="Hughes L."/>
            <person name="Hulme W."/>
            <person name="Husby E."/>
            <person name="Iliev I."/>
            <person name="Jaffe D."/>
            <person name="Jones C."/>
            <person name="Kamal M."/>
            <person name="Kamat A."/>
            <person name="Kamvysselis M."/>
            <person name="Karlsson E."/>
            <person name="Kells C."/>
            <person name="Kieu A."/>
            <person name="Kisner P."/>
            <person name="Kodira C."/>
            <person name="Kulbokas E."/>
            <person name="Labutti K."/>
            <person name="Lama D."/>
            <person name="Landers T."/>
            <person name="Leger J."/>
            <person name="Levine S."/>
            <person name="Lewis D."/>
            <person name="Lewis T."/>
            <person name="Lindblad-toh K."/>
            <person name="Liu X."/>
            <person name="Lokyitsang T."/>
            <person name="Lokyitsang Y."/>
            <person name="Lucien O."/>
            <person name="Lui A."/>
            <person name="Ma L.J."/>
            <person name="Mabbitt R."/>
            <person name="Macdonald J."/>
            <person name="Maclean C."/>
            <person name="Major J."/>
            <person name="Manning J."/>
            <person name="Marabella R."/>
            <person name="Maru K."/>
            <person name="Matthews C."/>
            <person name="Mauceli E."/>
            <person name="Mccarthy M."/>
            <person name="Mcdonough S."/>
            <person name="Mcghee T."/>
            <person name="Meldrim J."/>
            <person name="Meneus L."/>
            <person name="Mesirov J."/>
            <person name="Mihalev A."/>
            <person name="Mihova T."/>
            <person name="Mikkelsen T."/>
            <person name="Mlenga V."/>
            <person name="Moru K."/>
            <person name="Mozes J."/>
            <person name="Mulrain L."/>
            <person name="Munson G."/>
            <person name="Naylor J."/>
            <person name="Newes C."/>
            <person name="Nguyen C."/>
            <person name="Nguyen N."/>
            <person name="Nguyen T."/>
            <person name="Nicol R."/>
            <person name="Nielsen C."/>
            <person name="Nizzari M."/>
            <person name="Norbu C."/>
            <person name="Norbu N."/>
            <person name="O'donnell P."/>
            <person name="Okoawo O."/>
            <person name="O'leary S."/>
            <person name="Omotosho B."/>
            <person name="O'neill K."/>
            <person name="Osman S."/>
            <person name="Parker S."/>
            <person name="Perrin D."/>
            <person name="Phunkhang P."/>
            <person name="Piqani B."/>
            <person name="Purcell S."/>
            <person name="Rachupka T."/>
            <person name="Ramasamy U."/>
            <person name="Rameau R."/>
            <person name="Ray V."/>
            <person name="Raymond C."/>
            <person name="Retta R."/>
            <person name="Richardson S."/>
            <person name="Rise C."/>
            <person name="Rodriguez J."/>
            <person name="Rogers J."/>
            <person name="Rogov P."/>
            <person name="Rutman M."/>
            <person name="Schupbach R."/>
            <person name="Seaman C."/>
            <person name="Settipalli S."/>
            <person name="Sharpe T."/>
            <person name="Sheridan J."/>
            <person name="Sherpa N."/>
            <person name="Shi J."/>
            <person name="Smirnov S."/>
            <person name="Smith C."/>
            <person name="Sougnez C."/>
            <person name="Spencer B."/>
            <person name="Stalker J."/>
            <person name="Stange-thomann N."/>
            <person name="Stavropoulos S."/>
            <person name="Stetson K."/>
            <person name="Stone C."/>
            <person name="Stone S."/>
            <person name="Stubbs M."/>
            <person name="Talamas J."/>
            <person name="Tchuinga P."/>
            <person name="Tenzing P."/>
            <person name="Tesfaye S."/>
            <person name="Theodore J."/>
            <person name="Thoulutsang Y."/>
            <person name="Topham K."/>
            <person name="Towey S."/>
            <person name="Tsamla T."/>
            <person name="Tsomo N."/>
            <person name="Vallee D."/>
            <person name="Vassiliev H."/>
            <person name="Venkataraman V."/>
            <person name="Vinson J."/>
            <person name="Vo A."/>
            <person name="Wade C."/>
            <person name="Wang S."/>
            <person name="Wangchuk T."/>
            <person name="Wangdi T."/>
            <person name="Whittaker C."/>
            <person name="Wilkinson J."/>
            <person name="Wu Y."/>
            <person name="Wyman D."/>
            <person name="Yadav S."/>
            <person name="Yang S."/>
            <person name="Yang X."/>
            <person name="Yeager S."/>
            <person name="Yee E."/>
            <person name="Young G."/>
            <person name="Zainoun J."/>
            <person name="Zembeck L."/>
            <person name="Zimmer A."/>
            <person name="Zody M."/>
            <person name="Lander E."/>
        </authorList>
    </citation>
    <scope>NUCLEOTIDE SEQUENCE [LARGE SCALE GENOMIC DNA]</scope>
</reference>
<dbReference type="InterPro" id="IPR000998">
    <property type="entry name" value="MAM_dom"/>
</dbReference>
<evidence type="ECO:0000259" key="2">
    <source>
        <dbReference type="PROSITE" id="PS50060"/>
    </source>
</evidence>
<dbReference type="AlphaFoldDB" id="H2Z052"/>
<dbReference type="Ensembl" id="ENSCSAVT00000011095.1">
    <property type="protein sequence ID" value="ENSCSAVP00000010964.1"/>
    <property type="gene ID" value="ENSCSAVG00000006421.1"/>
</dbReference>
<keyword evidence="1" id="KW-0732">Signal</keyword>
<evidence type="ECO:0000313" key="4">
    <source>
        <dbReference type="Proteomes" id="UP000007875"/>
    </source>
</evidence>
<dbReference type="Gene3D" id="2.60.120.200">
    <property type="match status" value="1"/>
</dbReference>
<feature type="chain" id="PRO_5003578968" description="MAM domain-containing protein" evidence="1">
    <location>
        <begin position="23"/>
        <end position="103"/>
    </location>
</feature>
<protein>
    <recommendedName>
        <fullName evidence="2">MAM domain-containing protein</fullName>
    </recommendedName>
</protein>